<evidence type="ECO:0000313" key="3">
    <source>
        <dbReference type="Proteomes" id="UP000030104"/>
    </source>
</evidence>
<name>A0A0A2KN78_PENIT</name>
<accession>A0A0A2KN78</accession>
<comment type="caution">
    <text evidence="2">The sequence shown here is derived from an EMBL/GenBank/DDBJ whole genome shotgun (WGS) entry which is preliminary data.</text>
</comment>
<dbReference type="AlphaFoldDB" id="A0A0A2KN78"/>
<feature type="compositionally biased region" description="Polar residues" evidence="1">
    <location>
        <begin position="49"/>
        <end position="65"/>
    </location>
</feature>
<dbReference type="EMBL" id="JQGA01001155">
    <property type="protein sequence ID" value="KGO69292.1"/>
    <property type="molecule type" value="Genomic_DNA"/>
</dbReference>
<reference evidence="2 3" key="1">
    <citation type="journal article" date="2015" name="Mol. Plant Microbe Interact.">
        <title>Genome, transcriptome, and functional analyses of Penicillium expansum provide new insights into secondary metabolism and pathogenicity.</title>
        <authorList>
            <person name="Ballester A.R."/>
            <person name="Marcet-Houben M."/>
            <person name="Levin E."/>
            <person name="Sela N."/>
            <person name="Selma-Lazaro C."/>
            <person name="Carmona L."/>
            <person name="Wisniewski M."/>
            <person name="Droby S."/>
            <person name="Gonzalez-Candelas L."/>
            <person name="Gabaldon T."/>
        </authorList>
    </citation>
    <scope>NUCLEOTIDE SEQUENCE [LARGE SCALE GENOMIC DNA]</scope>
    <source>
        <strain evidence="2 3">PHI-1</strain>
    </source>
</reference>
<organism evidence="2 3">
    <name type="scientific">Penicillium italicum</name>
    <name type="common">Blue mold</name>
    <dbReference type="NCBI Taxonomy" id="40296"/>
    <lineage>
        <taxon>Eukaryota</taxon>
        <taxon>Fungi</taxon>
        <taxon>Dikarya</taxon>
        <taxon>Ascomycota</taxon>
        <taxon>Pezizomycotina</taxon>
        <taxon>Eurotiomycetes</taxon>
        <taxon>Eurotiomycetidae</taxon>
        <taxon>Eurotiales</taxon>
        <taxon>Aspergillaceae</taxon>
        <taxon>Penicillium</taxon>
    </lineage>
</organism>
<evidence type="ECO:0000313" key="2">
    <source>
        <dbReference type="EMBL" id="KGO69292.1"/>
    </source>
</evidence>
<keyword evidence="3" id="KW-1185">Reference proteome</keyword>
<protein>
    <submittedName>
        <fullName evidence="2">Uncharacterized protein</fullName>
    </submittedName>
</protein>
<proteinExistence type="predicted"/>
<dbReference type="OrthoDB" id="4239985at2759"/>
<dbReference type="HOGENOM" id="CLU_2292617_0_0_1"/>
<evidence type="ECO:0000256" key="1">
    <source>
        <dbReference type="SAM" id="MobiDB-lite"/>
    </source>
</evidence>
<feature type="region of interest" description="Disordered" evidence="1">
    <location>
        <begin position="24"/>
        <end position="101"/>
    </location>
</feature>
<dbReference type="PhylomeDB" id="A0A0A2KN78"/>
<dbReference type="Proteomes" id="UP000030104">
    <property type="component" value="Unassembled WGS sequence"/>
</dbReference>
<feature type="compositionally biased region" description="Basic and acidic residues" evidence="1">
    <location>
        <begin position="36"/>
        <end position="48"/>
    </location>
</feature>
<gene>
    <name evidence="2" type="ORF">PITC_094910</name>
</gene>
<sequence length="101" mass="11158">MISVLQCRDADKCSRNEGSLDALIRPLRVPSVSEPSTDREPAPNERRQTQLPQRSTGSPRVSVEQSGLRRSARVTGAHLPRDPSTSAPLRRSARLNSTQRT</sequence>